<reference evidence="1 2" key="1">
    <citation type="submission" date="2019-08" db="EMBL/GenBank/DDBJ databases">
        <title>Genomes of Antarctic Bizionia species.</title>
        <authorList>
            <person name="Bowman J.P."/>
        </authorList>
    </citation>
    <scope>NUCLEOTIDE SEQUENCE [LARGE SCALE GENOMIC DNA]</scope>
    <source>
        <strain evidence="1 2">ADA-4</strain>
    </source>
</reference>
<dbReference type="EMBL" id="VSKK01000010">
    <property type="protein sequence ID" value="TYB72695.1"/>
    <property type="molecule type" value="Genomic_DNA"/>
</dbReference>
<dbReference type="AlphaFoldDB" id="A0A5D0QV19"/>
<sequence length="103" mass="11844">MTEEEIISWIFLSIALASQTEPANIQEISNIADGINHAIPNHKELQTSISWLSKQLLISKFEKKYQLTDLGKLEYEKASKSTNILFGIWKNLELRIENINKNN</sequence>
<accession>A0A5D0QV19</accession>
<gene>
    <name evidence="1" type="ORF">ES674_15290</name>
</gene>
<evidence type="ECO:0000313" key="2">
    <source>
        <dbReference type="Proteomes" id="UP000323720"/>
    </source>
</evidence>
<dbReference type="OrthoDB" id="839778at2"/>
<evidence type="ECO:0000313" key="1">
    <source>
        <dbReference type="EMBL" id="TYB72695.1"/>
    </source>
</evidence>
<evidence type="ECO:0008006" key="3">
    <source>
        <dbReference type="Google" id="ProtNLM"/>
    </source>
</evidence>
<name>A0A5D0QV19_9FLAO</name>
<dbReference type="Proteomes" id="UP000323720">
    <property type="component" value="Unassembled WGS sequence"/>
</dbReference>
<protein>
    <recommendedName>
        <fullName evidence="3">PadR family transcriptional regulator</fullName>
    </recommendedName>
</protein>
<keyword evidence="2" id="KW-1185">Reference proteome</keyword>
<comment type="caution">
    <text evidence="1">The sequence shown here is derived from an EMBL/GenBank/DDBJ whole genome shotgun (WGS) entry which is preliminary data.</text>
</comment>
<organism evidence="1 2">
    <name type="scientific">Bizionia myxarmorum</name>
    <dbReference type="NCBI Taxonomy" id="291186"/>
    <lineage>
        <taxon>Bacteria</taxon>
        <taxon>Pseudomonadati</taxon>
        <taxon>Bacteroidota</taxon>
        <taxon>Flavobacteriia</taxon>
        <taxon>Flavobacteriales</taxon>
        <taxon>Flavobacteriaceae</taxon>
        <taxon>Bizionia</taxon>
    </lineage>
</organism>
<proteinExistence type="predicted"/>
<dbReference type="RefSeq" id="WP_148405516.1">
    <property type="nucleotide sequence ID" value="NZ_VSKK01000010.1"/>
</dbReference>